<dbReference type="eggNOG" id="COG3005">
    <property type="taxonomic scope" value="Bacteria"/>
</dbReference>
<dbReference type="Proteomes" id="UP000019678">
    <property type="component" value="Unassembled WGS sequence"/>
</dbReference>
<protein>
    <submittedName>
        <fullName evidence="1">Uncharacterized protein</fullName>
    </submittedName>
</protein>
<evidence type="ECO:0000313" key="2">
    <source>
        <dbReference type="Proteomes" id="UP000019678"/>
    </source>
</evidence>
<reference evidence="1 2" key="1">
    <citation type="submission" date="2013-05" db="EMBL/GenBank/DDBJ databases">
        <title>Genome assembly of Chondromyces apiculatus DSM 436.</title>
        <authorList>
            <person name="Sharma G."/>
            <person name="Khatri I."/>
            <person name="Kaur C."/>
            <person name="Mayilraj S."/>
            <person name="Subramanian S."/>
        </authorList>
    </citation>
    <scope>NUCLEOTIDE SEQUENCE [LARGE SCALE GENOMIC DNA]</scope>
    <source>
        <strain evidence="1 2">DSM 436</strain>
    </source>
</reference>
<dbReference type="RefSeq" id="WP_044239165.1">
    <property type="nucleotide sequence ID" value="NZ_ASRX01000014.1"/>
</dbReference>
<dbReference type="EMBL" id="ASRX01000014">
    <property type="protein sequence ID" value="EYF06807.1"/>
    <property type="molecule type" value="Genomic_DNA"/>
</dbReference>
<dbReference type="InterPro" id="IPR036280">
    <property type="entry name" value="Multihaem_cyt_sf"/>
</dbReference>
<dbReference type="SUPFAM" id="SSF48695">
    <property type="entry name" value="Multiheme cytochromes"/>
    <property type="match status" value="1"/>
</dbReference>
<dbReference type="OrthoDB" id="9814800at2"/>
<keyword evidence="2" id="KW-1185">Reference proteome</keyword>
<accession>A0A017TD03</accession>
<proteinExistence type="predicted"/>
<dbReference type="Gene3D" id="1.10.1130.10">
    <property type="entry name" value="Flavocytochrome C3, Chain A"/>
    <property type="match status" value="1"/>
</dbReference>
<sequence>MATLGGALFGALTACEGSPPWGVPPVATAERFAPVAPGAATRAQKPSGLAAGAPQIVGPPGPAHLASRCADCHGTVHGGWSESGHAQSNQGALYTAMRRQSEPAACDPCHAPLRMVLPPGDVLAEEGVTCDACHTLKDVAVGGPRATLTLALTDDVRWGTLCDAQEHYFHKTGCAPLFKESRLCAGCHRWSMTMPSGKSLEVLMEYTDWLTSPAAAAGTTCQGCHMPPMRGEVATGWTGRTSVHGHDLLGKGGSLRRNAVKLKVQVHVDGGQEIRAEVDLTNTSEAHAAPTGFPGRQLALEVTLLDAAEGKLARAARVYGRVLVDGAGQEVPFYEAHAQASDNRIAPGATRREAFSFQVGAAAAVRARVVWRAMSPTIAAKLGLPVEEQVLAEVLTPLRRAAKAAGAP</sequence>
<dbReference type="AlphaFoldDB" id="A0A017TD03"/>
<evidence type="ECO:0000313" key="1">
    <source>
        <dbReference type="EMBL" id="EYF06807.1"/>
    </source>
</evidence>
<gene>
    <name evidence="1" type="ORF">CAP_1504</name>
</gene>
<organism evidence="1 2">
    <name type="scientific">Chondromyces apiculatus DSM 436</name>
    <dbReference type="NCBI Taxonomy" id="1192034"/>
    <lineage>
        <taxon>Bacteria</taxon>
        <taxon>Pseudomonadati</taxon>
        <taxon>Myxococcota</taxon>
        <taxon>Polyangia</taxon>
        <taxon>Polyangiales</taxon>
        <taxon>Polyangiaceae</taxon>
        <taxon>Chondromyces</taxon>
    </lineage>
</organism>
<comment type="caution">
    <text evidence="1">The sequence shown here is derived from an EMBL/GenBank/DDBJ whole genome shotgun (WGS) entry which is preliminary data.</text>
</comment>
<name>A0A017TD03_9BACT</name>
<dbReference type="STRING" id="1192034.CAP_1504"/>